<reference evidence="2 3" key="1">
    <citation type="submission" date="2024-03" db="EMBL/GenBank/DDBJ databases">
        <title>The Acrasis kona genome and developmental transcriptomes reveal deep origins of eukaryotic multicellular pathways.</title>
        <authorList>
            <person name="Sheikh S."/>
            <person name="Fu C.-J."/>
            <person name="Brown M.W."/>
            <person name="Baldauf S.L."/>
        </authorList>
    </citation>
    <scope>NUCLEOTIDE SEQUENCE [LARGE SCALE GENOMIC DNA]</scope>
    <source>
        <strain evidence="2 3">ATCC MYA-3509</strain>
    </source>
</reference>
<feature type="region of interest" description="Disordered" evidence="1">
    <location>
        <begin position="1"/>
        <end position="55"/>
    </location>
</feature>
<keyword evidence="3" id="KW-1185">Reference proteome</keyword>
<proteinExistence type="predicted"/>
<evidence type="ECO:0000313" key="3">
    <source>
        <dbReference type="Proteomes" id="UP001431209"/>
    </source>
</evidence>
<dbReference type="Proteomes" id="UP001431209">
    <property type="component" value="Unassembled WGS sequence"/>
</dbReference>
<organism evidence="2 3">
    <name type="scientific">Acrasis kona</name>
    <dbReference type="NCBI Taxonomy" id="1008807"/>
    <lineage>
        <taxon>Eukaryota</taxon>
        <taxon>Discoba</taxon>
        <taxon>Heterolobosea</taxon>
        <taxon>Tetramitia</taxon>
        <taxon>Eutetramitia</taxon>
        <taxon>Acrasidae</taxon>
        <taxon>Acrasis</taxon>
    </lineage>
</organism>
<feature type="compositionally biased region" description="Polar residues" evidence="1">
    <location>
        <begin position="93"/>
        <end position="114"/>
    </location>
</feature>
<accession>A0AAW2ZR45</accession>
<feature type="region of interest" description="Disordered" evidence="1">
    <location>
        <begin position="68"/>
        <end position="118"/>
    </location>
</feature>
<feature type="compositionally biased region" description="Acidic residues" evidence="1">
    <location>
        <begin position="74"/>
        <end position="88"/>
    </location>
</feature>
<name>A0AAW2ZR45_9EUKA</name>
<evidence type="ECO:0000313" key="2">
    <source>
        <dbReference type="EMBL" id="KAL0491438.1"/>
    </source>
</evidence>
<evidence type="ECO:0000256" key="1">
    <source>
        <dbReference type="SAM" id="MobiDB-lite"/>
    </source>
</evidence>
<gene>
    <name evidence="2" type="ORF">AKO1_000920</name>
</gene>
<dbReference type="AlphaFoldDB" id="A0AAW2ZR45"/>
<protein>
    <submittedName>
        <fullName evidence="2">Uncharacterized protein</fullName>
    </submittedName>
</protein>
<sequence>MTDVADHNYSPTHSPTDTIIPPLRFDNNGHLIPTKSRKNAKTNINGLCDKPLDKLPVSEDLPRLARKIEVSLPTDEDNQTDSSGEDEVGSSSLPRVQSLTKQNNNHGSSGPSSKNSRKVWHFRSSIQMTASKSIFNGAVITELREYINSRPNINLMHGSEFLVKHQGKYIVLVVDVENGNVGLKICFREKIIDLNEGTIEKKYATSNRVANLVKWNDAYDIINLLNDEEYAEEENENLTIFDNVLN</sequence>
<dbReference type="EMBL" id="JAOPGA020001801">
    <property type="protein sequence ID" value="KAL0491438.1"/>
    <property type="molecule type" value="Genomic_DNA"/>
</dbReference>
<comment type="caution">
    <text evidence="2">The sequence shown here is derived from an EMBL/GenBank/DDBJ whole genome shotgun (WGS) entry which is preliminary data.</text>
</comment>